<dbReference type="Pfam" id="PF03206">
    <property type="entry name" value="NifW"/>
    <property type="match status" value="1"/>
</dbReference>
<comment type="subunit">
    <text evidence="3 6">Homotrimer; associates with NifD.</text>
</comment>
<evidence type="ECO:0000256" key="2">
    <source>
        <dbReference type="ARBA" id="ARBA00008351"/>
    </source>
</evidence>
<dbReference type="InterPro" id="IPR004893">
    <property type="entry name" value="NifW"/>
</dbReference>
<sequence>MSEFRKTLATLSSAEDFLKFLEIDYEASVVHVNRLHILKRFHDYLRRTPDVDALDDDALKATYRMLLERAYQDFVHSDAVTEKVFKVFLQAQGTAHVGLDQVRLSLHKDA</sequence>
<reference evidence="7" key="1">
    <citation type="submission" date="2018-10" db="EMBL/GenBank/DDBJ databases">
        <title>Acidithiobacillus sulfuriphilus sp. nov.: an extremely acidophilic sulfur-oxidizing chemolithotroph isolated from a neutral pH environment.</title>
        <authorList>
            <person name="Falagan C."/>
            <person name="Moya-Beltran A."/>
            <person name="Quatrini R."/>
            <person name="Johnson D.B."/>
        </authorList>
    </citation>
    <scope>NUCLEOTIDE SEQUENCE [LARGE SCALE GENOMIC DNA]</scope>
    <source>
        <strain evidence="7">CJ-2</strain>
    </source>
</reference>
<evidence type="ECO:0000256" key="4">
    <source>
        <dbReference type="ARBA" id="ARBA00016274"/>
    </source>
</evidence>
<name>A0A3M8R9X7_9PROT</name>
<evidence type="ECO:0000256" key="1">
    <source>
        <dbReference type="ARBA" id="ARBA00002247"/>
    </source>
</evidence>
<organism evidence="7">
    <name type="scientific">Acidithiobacillus sulfuriphilus</name>
    <dbReference type="NCBI Taxonomy" id="1867749"/>
    <lineage>
        <taxon>Bacteria</taxon>
        <taxon>Pseudomonadati</taxon>
        <taxon>Pseudomonadota</taxon>
        <taxon>Acidithiobacillia</taxon>
        <taxon>Acidithiobacillales</taxon>
        <taxon>Acidithiobacillaceae</taxon>
        <taxon>Acidithiobacillus</taxon>
    </lineage>
</organism>
<evidence type="ECO:0000256" key="6">
    <source>
        <dbReference type="HAMAP-Rule" id="MF_00529"/>
    </source>
</evidence>
<evidence type="ECO:0000256" key="3">
    <source>
        <dbReference type="ARBA" id="ARBA00011284"/>
    </source>
</evidence>
<proteinExistence type="inferred from homology"/>
<dbReference type="GO" id="GO:0009399">
    <property type="term" value="P:nitrogen fixation"/>
    <property type="evidence" value="ECO:0007669"/>
    <property type="project" value="UniProtKB-UniRule"/>
</dbReference>
<comment type="function">
    <text evidence="1 6">May protect the nitrogenase Fe-Mo protein from oxidative damage.</text>
</comment>
<evidence type="ECO:0000256" key="5">
    <source>
        <dbReference type="ARBA" id="ARBA00023231"/>
    </source>
</evidence>
<dbReference type="RefSeq" id="WP_123102832.1">
    <property type="nucleotide sequence ID" value="NZ_CP127527.1"/>
</dbReference>
<dbReference type="PIRSF" id="PIRSF005790">
    <property type="entry name" value="NifW"/>
    <property type="match status" value="1"/>
</dbReference>
<comment type="caution">
    <text evidence="7">The sequence shown here is derived from an EMBL/GenBank/DDBJ whole genome shotgun (WGS) entry which is preliminary data.</text>
</comment>
<dbReference type="EMBL" id="RIZI01000144">
    <property type="protein sequence ID" value="RNF65387.1"/>
    <property type="molecule type" value="Genomic_DNA"/>
</dbReference>
<dbReference type="OrthoDB" id="9811868at2"/>
<dbReference type="AlphaFoldDB" id="A0A3M8R9X7"/>
<accession>A0A3M8R9X7</accession>
<gene>
    <name evidence="6" type="primary">nifW</name>
    <name evidence="7" type="ORF">EC580_05125</name>
</gene>
<keyword evidence="5 6" id="KW-0535">Nitrogen fixation</keyword>
<comment type="similarity">
    <text evidence="2 6">Belongs to the NifW family.</text>
</comment>
<protein>
    <recommendedName>
        <fullName evidence="4 6">Nitrogenase-stabilizing/protective protein NifW</fullName>
    </recommendedName>
</protein>
<dbReference type="HAMAP" id="MF_00529">
    <property type="entry name" value="NifW"/>
    <property type="match status" value="1"/>
</dbReference>
<evidence type="ECO:0000313" key="7">
    <source>
        <dbReference type="EMBL" id="RNF65387.1"/>
    </source>
</evidence>